<proteinExistence type="predicted"/>
<dbReference type="Proteomes" id="UP000826550">
    <property type="component" value="Chromosome"/>
</dbReference>
<evidence type="ECO:0000313" key="2">
    <source>
        <dbReference type="EMBL" id="QYN53242.1"/>
    </source>
</evidence>
<evidence type="ECO:0000313" key="3">
    <source>
        <dbReference type="Proteomes" id="UP000826550"/>
    </source>
</evidence>
<sequence>MKTTIDDIHIYVNIDSLPHIILLVLIVLVLIVFIGFIIDHNTTYDDSKLFRKIKKRTGANTIGGGQEYYLRYWVWQRKKRIAIINLLSSMTRDRFYYPDKAWRKAGLVKFPGRRECWINASDLRPDYFNNNY</sequence>
<feature type="transmembrane region" description="Helical" evidence="1">
    <location>
        <begin position="20"/>
        <end position="38"/>
    </location>
</feature>
<dbReference type="RefSeq" id="WP_220219999.1">
    <property type="nucleotide sequence ID" value="NZ_CP048268.1"/>
</dbReference>
<organism evidence="2 3">
    <name type="scientific">Lactobacillus panisapium</name>
    <dbReference type="NCBI Taxonomy" id="2012495"/>
    <lineage>
        <taxon>Bacteria</taxon>
        <taxon>Bacillati</taxon>
        <taxon>Bacillota</taxon>
        <taxon>Bacilli</taxon>
        <taxon>Lactobacillales</taxon>
        <taxon>Lactobacillaceae</taxon>
        <taxon>Lactobacillus</taxon>
    </lineage>
</organism>
<keyword evidence="1" id="KW-0472">Membrane</keyword>
<evidence type="ECO:0000256" key="1">
    <source>
        <dbReference type="SAM" id="Phobius"/>
    </source>
</evidence>
<gene>
    <name evidence="2" type="ORF">GYM71_07370</name>
</gene>
<keyword evidence="1" id="KW-0812">Transmembrane</keyword>
<accession>A0ABX8W6Y8</accession>
<reference evidence="2 3" key="1">
    <citation type="submission" date="2020-01" db="EMBL/GenBank/DDBJ databases">
        <title>Vast differences in strain-level diversity in the gut microbiota of two closely related honey bee species.</title>
        <authorList>
            <person name="Ellegaard K.M."/>
            <person name="Suenami S."/>
            <person name="Miyazaki R."/>
            <person name="Engel P."/>
        </authorList>
    </citation>
    <scope>NUCLEOTIDE SEQUENCE [LARGE SCALE GENOMIC DNA]</scope>
    <source>
        <strain evidence="2 3">ESL0416</strain>
    </source>
</reference>
<keyword evidence="3" id="KW-1185">Reference proteome</keyword>
<dbReference type="EMBL" id="CP048268">
    <property type="protein sequence ID" value="QYN53242.1"/>
    <property type="molecule type" value="Genomic_DNA"/>
</dbReference>
<keyword evidence="1" id="KW-1133">Transmembrane helix</keyword>
<protein>
    <submittedName>
        <fullName evidence="2">Uncharacterized protein</fullName>
    </submittedName>
</protein>
<name>A0ABX8W6Y8_9LACO</name>